<feature type="transmembrane region" description="Helical" evidence="6">
    <location>
        <begin position="287"/>
        <end position="305"/>
    </location>
</feature>
<feature type="transmembrane region" description="Helical" evidence="6">
    <location>
        <begin position="97"/>
        <end position="119"/>
    </location>
</feature>
<dbReference type="Gene3D" id="1.20.1250.20">
    <property type="entry name" value="MFS general substrate transporter like domains"/>
    <property type="match status" value="1"/>
</dbReference>
<accession>A0AAU9R3E0</accession>
<evidence type="ECO:0000313" key="8">
    <source>
        <dbReference type="Proteomes" id="UP001295440"/>
    </source>
</evidence>
<feature type="transmembrane region" description="Helical" evidence="6">
    <location>
        <begin position="72"/>
        <end position="91"/>
    </location>
</feature>
<dbReference type="SUPFAM" id="SSF103473">
    <property type="entry name" value="MFS general substrate transporter"/>
    <property type="match status" value="1"/>
</dbReference>
<evidence type="ECO:0000313" key="7">
    <source>
        <dbReference type="EMBL" id="CAH1707079.1"/>
    </source>
</evidence>
<evidence type="ECO:0000256" key="3">
    <source>
        <dbReference type="ARBA" id="ARBA00022692"/>
    </source>
</evidence>
<dbReference type="GO" id="GO:0005886">
    <property type="term" value="C:plasma membrane"/>
    <property type="evidence" value="ECO:0007669"/>
    <property type="project" value="UniProtKB-SubCell"/>
</dbReference>
<dbReference type="PANTHER" id="PTHR23513">
    <property type="entry name" value="INTEGRAL MEMBRANE EFFLUX PROTEIN-RELATED"/>
    <property type="match status" value="1"/>
</dbReference>
<evidence type="ECO:0000256" key="6">
    <source>
        <dbReference type="SAM" id="Phobius"/>
    </source>
</evidence>
<feature type="transmembrane region" description="Helical" evidence="6">
    <location>
        <begin position="12"/>
        <end position="32"/>
    </location>
</feature>
<proteinExistence type="predicted"/>
<feature type="transmembrane region" description="Helical" evidence="6">
    <location>
        <begin position="351"/>
        <end position="371"/>
    </location>
</feature>
<keyword evidence="3 6" id="KW-0812">Transmembrane</keyword>
<keyword evidence="5 6" id="KW-0472">Membrane</keyword>
<evidence type="ECO:0000256" key="4">
    <source>
        <dbReference type="ARBA" id="ARBA00022989"/>
    </source>
</evidence>
<sequence length="405" mass="43622">MKKEIPTLPFNSSQGMIMLAASIYSVALSFIVQEYVSSPAVNSLVNNISVAVSVAFALAIGSFVDQHGAWRILFFTTLFSGIACLLPPLIFDLDKVAFIGVLIVVDIVISIISEFDNAARTVYIVRKENREAIPLVQQGISSLNSISSIVGYLLVFVTLSFVALPNYLYLCAALYLLALLIWLRVPADQVVASTQPFFSFSILARDIRESVSIVFKNSIALIFAAEVLFTCRNQLVMSLVILKIGRYDPQFKSILVIGLGIILAVAVGAGLNRAVVSLPAGLKKLSVLTMIVLSAGATYLSGGAGSQLSPFVFGLLLGSIFGTGIPVYTYLETSRIMKTPAAYQGRSTALLRFVGIFLTLIMALVLGFFEGRVKSSVALYFSAGAIILLVIFCLVLLQSAREKNA</sequence>
<dbReference type="InterPro" id="IPR011701">
    <property type="entry name" value="MFS"/>
</dbReference>
<dbReference type="Pfam" id="PF07690">
    <property type="entry name" value="MFS_1"/>
    <property type="match status" value="1"/>
</dbReference>
<organism evidence="7 8">
    <name type="scientific">Lactobacillus delbrueckii subsp. delbrueckii</name>
    <dbReference type="NCBI Taxonomy" id="83684"/>
    <lineage>
        <taxon>Bacteria</taxon>
        <taxon>Bacillati</taxon>
        <taxon>Bacillota</taxon>
        <taxon>Bacilli</taxon>
        <taxon>Lactobacillales</taxon>
        <taxon>Lactobacillaceae</taxon>
        <taxon>Lactobacillus</taxon>
    </lineage>
</organism>
<evidence type="ECO:0000256" key="2">
    <source>
        <dbReference type="ARBA" id="ARBA00022475"/>
    </source>
</evidence>
<evidence type="ECO:0000256" key="5">
    <source>
        <dbReference type="ARBA" id="ARBA00023136"/>
    </source>
</evidence>
<keyword evidence="2" id="KW-1003">Cell membrane</keyword>
<dbReference type="PANTHER" id="PTHR23513:SF6">
    <property type="entry name" value="MAJOR FACILITATOR SUPERFAMILY ASSOCIATED DOMAIN-CONTAINING PROTEIN"/>
    <property type="match status" value="1"/>
</dbReference>
<protein>
    <recommendedName>
        <fullName evidence="9">MFS transporter</fullName>
    </recommendedName>
</protein>
<gene>
    <name evidence="7" type="ORF">LDD865_1925</name>
</gene>
<feature type="transmembrane region" description="Helical" evidence="6">
    <location>
        <begin position="311"/>
        <end position="331"/>
    </location>
</feature>
<feature type="transmembrane region" description="Helical" evidence="6">
    <location>
        <begin position="44"/>
        <end position="65"/>
    </location>
</feature>
<feature type="transmembrane region" description="Helical" evidence="6">
    <location>
        <begin position="254"/>
        <end position="275"/>
    </location>
</feature>
<evidence type="ECO:0000256" key="1">
    <source>
        <dbReference type="ARBA" id="ARBA00004651"/>
    </source>
</evidence>
<dbReference type="AlphaFoldDB" id="A0AAU9R3E0"/>
<dbReference type="InterPro" id="IPR036259">
    <property type="entry name" value="MFS_trans_sf"/>
</dbReference>
<dbReference type="Proteomes" id="UP001295440">
    <property type="component" value="Chromosome"/>
</dbReference>
<reference evidence="7" key="1">
    <citation type="submission" date="2022-02" db="EMBL/GenBank/DDBJ databases">
        <authorList>
            <person name="Deutsch MARIE S."/>
        </authorList>
    </citation>
    <scope>NUCLEOTIDE SEQUENCE</scope>
    <source>
        <strain evidence="7">CIRM-BIA865</strain>
    </source>
</reference>
<dbReference type="GO" id="GO:0022857">
    <property type="term" value="F:transmembrane transporter activity"/>
    <property type="evidence" value="ECO:0007669"/>
    <property type="project" value="InterPro"/>
</dbReference>
<feature type="transmembrane region" description="Helical" evidence="6">
    <location>
        <begin position="377"/>
        <end position="397"/>
    </location>
</feature>
<dbReference type="EMBL" id="OV915080">
    <property type="protein sequence ID" value="CAH1707079.1"/>
    <property type="molecule type" value="Genomic_DNA"/>
</dbReference>
<dbReference type="RefSeq" id="WP_260369024.1">
    <property type="nucleotide sequence ID" value="NZ_OV915080.1"/>
</dbReference>
<keyword evidence="4 6" id="KW-1133">Transmembrane helix</keyword>
<feature type="transmembrane region" description="Helical" evidence="6">
    <location>
        <begin position="167"/>
        <end position="185"/>
    </location>
</feature>
<comment type="subcellular location">
    <subcellularLocation>
        <location evidence="1">Cell membrane</location>
        <topology evidence="1">Multi-pass membrane protein</topology>
    </subcellularLocation>
</comment>
<name>A0AAU9R3E0_9LACO</name>
<evidence type="ECO:0008006" key="9">
    <source>
        <dbReference type="Google" id="ProtNLM"/>
    </source>
</evidence>